<keyword evidence="3" id="KW-1185">Reference proteome</keyword>
<accession>A0A917PEM3</accession>
<evidence type="ECO:0000259" key="1">
    <source>
        <dbReference type="Pfam" id="PF01636"/>
    </source>
</evidence>
<dbReference type="Proteomes" id="UP000635726">
    <property type="component" value="Unassembled WGS sequence"/>
</dbReference>
<dbReference type="AlphaFoldDB" id="A0A917PEM3"/>
<proteinExistence type="predicted"/>
<name>A0A917PEM3_9DEIO</name>
<reference evidence="2" key="1">
    <citation type="journal article" date="2014" name="Int. J. Syst. Evol. Microbiol.">
        <title>Complete genome sequence of Corynebacterium casei LMG S-19264T (=DSM 44701T), isolated from a smear-ripened cheese.</title>
        <authorList>
            <consortium name="US DOE Joint Genome Institute (JGI-PGF)"/>
            <person name="Walter F."/>
            <person name="Albersmeier A."/>
            <person name="Kalinowski J."/>
            <person name="Ruckert C."/>
        </authorList>
    </citation>
    <scope>NUCLEOTIDE SEQUENCE</scope>
    <source>
        <strain evidence="2">JCM 14371</strain>
    </source>
</reference>
<dbReference type="InterPro" id="IPR002575">
    <property type="entry name" value="Aminoglycoside_PTrfase"/>
</dbReference>
<protein>
    <recommendedName>
        <fullName evidence="1">Aminoglycoside phosphotransferase domain-containing protein</fullName>
    </recommendedName>
</protein>
<comment type="caution">
    <text evidence="2">The sequence shown here is derived from an EMBL/GenBank/DDBJ whole genome shotgun (WGS) entry which is preliminary data.</text>
</comment>
<evidence type="ECO:0000313" key="2">
    <source>
        <dbReference type="EMBL" id="GGJ73550.1"/>
    </source>
</evidence>
<sequence>MRPRTCHRYAAGMPELEVGESIGWNHGEAQVYAARWQGRKAVLKRHRELRKHARERYGYAVWAHTGLLPELLQTDAERLELVLERVPAALALGQPQTEAMYRAAGVALRRLHDAAPRGLIFDDGRGDLQNLMDRYLPRAEGVLPDAQIREVARQARELLRGSFPGVVLRHADYTARNWLWDGTRLTVIDTEMARPGPAVLDVAKMINDLSVQENGEALLQAFQHGYGREWTPDEAQFLAAVRSLDALILAVWCHRHDDLDGFEKMRAILLRLVSAC</sequence>
<organism evidence="2 3">
    <name type="scientific">Deinococcus aquiradiocola</name>
    <dbReference type="NCBI Taxonomy" id="393059"/>
    <lineage>
        <taxon>Bacteria</taxon>
        <taxon>Thermotogati</taxon>
        <taxon>Deinococcota</taxon>
        <taxon>Deinococci</taxon>
        <taxon>Deinococcales</taxon>
        <taxon>Deinococcaceae</taxon>
        <taxon>Deinococcus</taxon>
    </lineage>
</organism>
<reference evidence="2" key="2">
    <citation type="submission" date="2020-09" db="EMBL/GenBank/DDBJ databases">
        <authorList>
            <person name="Sun Q."/>
            <person name="Ohkuma M."/>
        </authorList>
    </citation>
    <scope>NUCLEOTIDE SEQUENCE</scope>
    <source>
        <strain evidence="2">JCM 14371</strain>
    </source>
</reference>
<dbReference type="Pfam" id="PF01636">
    <property type="entry name" value="APH"/>
    <property type="match status" value="1"/>
</dbReference>
<evidence type="ECO:0000313" key="3">
    <source>
        <dbReference type="Proteomes" id="UP000635726"/>
    </source>
</evidence>
<dbReference type="EMBL" id="BMOE01000004">
    <property type="protein sequence ID" value="GGJ73550.1"/>
    <property type="molecule type" value="Genomic_DNA"/>
</dbReference>
<feature type="domain" description="Aminoglycoside phosphotransferase" evidence="1">
    <location>
        <begin position="28"/>
        <end position="236"/>
    </location>
</feature>
<dbReference type="Gene3D" id="3.90.1200.10">
    <property type="match status" value="1"/>
</dbReference>
<gene>
    <name evidence="2" type="ORF">GCM10008939_17260</name>
</gene>
<dbReference type="SUPFAM" id="SSF56112">
    <property type="entry name" value="Protein kinase-like (PK-like)"/>
    <property type="match status" value="1"/>
</dbReference>
<dbReference type="InterPro" id="IPR011009">
    <property type="entry name" value="Kinase-like_dom_sf"/>
</dbReference>